<dbReference type="Pfam" id="PF13407">
    <property type="entry name" value="Peripla_BP_4"/>
    <property type="match status" value="1"/>
</dbReference>
<dbReference type="RefSeq" id="WP_156354842.1">
    <property type="nucleotide sequence ID" value="NZ_CACRST010000024.1"/>
</dbReference>
<dbReference type="AlphaFoldDB" id="A0A6N2V0H7"/>
<dbReference type="PANTHER" id="PTHR46847:SF1">
    <property type="entry name" value="D-ALLOSE-BINDING PERIPLASMIC PROTEIN-RELATED"/>
    <property type="match status" value="1"/>
</dbReference>
<comment type="similarity">
    <text evidence="2">Belongs to the bacterial solute-binding protein 2 family.</text>
</comment>
<dbReference type="InterPro" id="IPR028082">
    <property type="entry name" value="Peripla_BP_I"/>
</dbReference>
<evidence type="ECO:0000256" key="3">
    <source>
        <dbReference type="ARBA" id="ARBA00022729"/>
    </source>
</evidence>
<dbReference type="GO" id="GO:0030246">
    <property type="term" value="F:carbohydrate binding"/>
    <property type="evidence" value="ECO:0007669"/>
    <property type="project" value="UniProtKB-ARBA"/>
</dbReference>
<evidence type="ECO:0000313" key="6">
    <source>
        <dbReference type="EMBL" id="VYT23608.1"/>
    </source>
</evidence>
<keyword evidence="3 4" id="KW-0732">Signal</keyword>
<gene>
    <name evidence="6" type="primary">mglB_1</name>
    <name evidence="6" type="ORF">BGLFYP119_02376</name>
</gene>
<feature type="domain" description="Periplasmic binding protein" evidence="5">
    <location>
        <begin position="33"/>
        <end position="310"/>
    </location>
</feature>
<protein>
    <submittedName>
        <fullName evidence="6">D-galactose-binding periplasmic protein</fullName>
    </submittedName>
</protein>
<proteinExistence type="inferred from homology"/>
<dbReference type="PANTHER" id="PTHR46847">
    <property type="entry name" value="D-ALLOSE-BINDING PERIPLASMIC PROTEIN-RELATED"/>
    <property type="match status" value="1"/>
</dbReference>
<dbReference type="GO" id="GO:0030313">
    <property type="term" value="C:cell envelope"/>
    <property type="evidence" value="ECO:0007669"/>
    <property type="project" value="UniProtKB-SubCell"/>
</dbReference>
<evidence type="ECO:0000256" key="2">
    <source>
        <dbReference type="ARBA" id="ARBA00007639"/>
    </source>
</evidence>
<comment type="subcellular location">
    <subcellularLocation>
        <location evidence="1">Cell envelope</location>
    </subcellularLocation>
</comment>
<dbReference type="InterPro" id="IPR025997">
    <property type="entry name" value="SBP_2_dom"/>
</dbReference>
<feature type="signal peptide" evidence="4">
    <location>
        <begin position="1"/>
        <end position="23"/>
    </location>
</feature>
<name>A0A6N2V0H7_9FIRM</name>
<evidence type="ECO:0000256" key="4">
    <source>
        <dbReference type="SAM" id="SignalP"/>
    </source>
</evidence>
<reference evidence="6" key="1">
    <citation type="submission" date="2019-11" db="EMBL/GenBank/DDBJ databases">
        <authorList>
            <person name="Feng L."/>
        </authorList>
    </citation>
    <scope>NUCLEOTIDE SEQUENCE</scope>
    <source>
        <strain evidence="6">BgluceraseaLFYP119</strain>
    </source>
</reference>
<dbReference type="Gene3D" id="3.40.50.2300">
    <property type="match status" value="2"/>
</dbReference>
<dbReference type="SUPFAM" id="SSF53822">
    <property type="entry name" value="Periplasmic binding protein-like I"/>
    <property type="match status" value="1"/>
</dbReference>
<dbReference type="EMBL" id="CACRST010000024">
    <property type="protein sequence ID" value="VYT23608.1"/>
    <property type="molecule type" value="Genomic_DNA"/>
</dbReference>
<sequence length="337" mass="36809">MKRRLQAMILTAALIASSGINVAAEDLAKDAVVGISIYQFEDDFMTLYRTELVRYLTEELGFSEKNILVEDAGNNRSLQKEQIKSFIDQQVDVMILNLVQPSGAPGVTDLCGEAGIPAVYINRQPYESECRRWETEELMASYVGADARQSGIYQGEEIAATENSGDMNGDGEVAYIMIQGDPRNIDTQYRSAYSVKALEAAGLKTKELLAEDGGWNREQGKEIAAKALKQYGDQIEVVFCNNDAMALGALEAIQDAGRTVGKDILLSGIDALPEAVEKVLEGHMTGTVFNDYISQSHCAAQTALNYLKGEGPEAVNLVDYIKVTADNAEDILKKISR</sequence>
<feature type="chain" id="PRO_5039378328" evidence="4">
    <location>
        <begin position="24"/>
        <end position="337"/>
    </location>
</feature>
<evidence type="ECO:0000256" key="1">
    <source>
        <dbReference type="ARBA" id="ARBA00004196"/>
    </source>
</evidence>
<organism evidence="6">
    <name type="scientific">Blautia glucerasea</name>
    <dbReference type="NCBI Taxonomy" id="536633"/>
    <lineage>
        <taxon>Bacteria</taxon>
        <taxon>Bacillati</taxon>
        <taxon>Bacillota</taxon>
        <taxon>Clostridia</taxon>
        <taxon>Lachnospirales</taxon>
        <taxon>Lachnospiraceae</taxon>
        <taxon>Blautia</taxon>
    </lineage>
</organism>
<evidence type="ECO:0000259" key="5">
    <source>
        <dbReference type="Pfam" id="PF13407"/>
    </source>
</evidence>
<accession>A0A6N2V0H7</accession>